<dbReference type="Gene3D" id="2.30.42.10">
    <property type="match status" value="1"/>
</dbReference>
<dbReference type="InterPro" id="IPR035899">
    <property type="entry name" value="DBL_dom_sf"/>
</dbReference>
<dbReference type="EMBL" id="NIVC01002324">
    <property type="protein sequence ID" value="PAA58859.1"/>
    <property type="molecule type" value="Genomic_DNA"/>
</dbReference>
<feature type="compositionally biased region" description="Basic residues" evidence="1">
    <location>
        <begin position="15"/>
        <end position="26"/>
    </location>
</feature>
<feature type="compositionally biased region" description="Polar residues" evidence="1">
    <location>
        <begin position="686"/>
        <end position="698"/>
    </location>
</feature>
<dbReference type="PROSITE" id="PS50106">
    <property type="entry name" value="PDZ"/>
    <property type="match status" value="1"/>
</dbReference>
<evidence type="ECO:0000259" key="2">
    <source>
        <dbReference type="PROSITE" id="PS50010"/>
    </source>
</evidence>
<dbReference type="PROSITE" id="PS50010">
    <property type="entry name" value="DH_2"/>
    <property type="match status" value="1"/>
</dbReference>
<feature type="region of interest" description="Disordered" evidence="1">
    <location>
        <begin position="327"/>
        <end position="351"/>
    </location>
</feature>
<dbReference type="Proteomes" id="UP000215902">
    <property type="component" value="Unassembled WGS sequence"/>
</dbReference>
<feature type="region of interest" description="Disordered" evidence="1">
    <location>
        <begin position="1"/>
        <end position="66"/>
    </location>
</feature>
<dbReference type="GO" id="GO:0005085">
    <property type="term" value="F:guanyl-nucleotide exchange factor activity"/>
    <property type="evidence" value="ECO:0007669"/>
    <property type="project" value="InterPro"/>
</dbReference>
<accession>A0A267EDG7</accession>
<feature type="compositionally biased region" description="Low complexity" evidence="1">
    <location>
        <begin position="27"/>
        <end position="42"/>
    </location>
</feature>
<dbReference type="GO" id="GO:0005886">
    <property type="term" value="C:plasma membrane"/>
    <property type="evidence" value="ECO:0007669"/>
    <property type="project" value="TreeGrafter"/>
</dbReference>
<dbReference type="STRING" id="282301.A0A267EDG7"/>
<feature type="compositionally biased region" description="Low complexity" evidence="1">
    <location>
        <begin position="286"/>
        <end position="295"/>
    </location>
</feature>
<dbReference type="PANTHER" id="PTHR46848:SF1">
    <property type="entry name" value="REGULATOR OF G-PROTEIN SIGNALING 3"/>
    <property type="match status" value="1"/>
</dbReference>
<feature type="compositionally biased region" description="Polar residues" evidence="1">
    <location>
        <begin position="665"/>
        <end position="677"/>
    </location>
</feature>
<evidence type="ECO:0000259" key="3">
    <source>
        <dbReference type="PROSITE" id="PS50106"/>
    </source>
</evidence>
<evidence type="ECO:0000313" key="5">
    <source>
        <dbReference type="Proteomes" id="UP000215902"/>
    </source>
</evidence>
<evidence type="ECO:0000256" key="1">
    <source>
        <dbReference type="SAM" id="MobiDB-lite"/>
    </source>
</evidence>
<dbReference type="AlphaFoldDB" id="A0A267EDG7"/>
<sequence>MKDKKRTASQPQPRRGPHHHSLHRQHQLQQQRMSQQSSHRSLAASLSCFNKAGSSGSSRDEDEDAARFTGMQDEEATAPGSPCDSTRVGCMSLRRDKRQSVMTTSAAATATAVASGLEPSHLDDGWCYALSSEEHLMRLGDQQVQQRASLLYGDATATPRPQATEAMAANGSSELPCGRTEQRAFTLDRSGTSGYGFTLVGSQPVRVGKVDADSSAGRVGIRSGDIVVSVNGETVLSYSCDRVVHAIRLCPYRLDIGVQRWLEAPIDDVGELPTEQPLQPQPQPQAQPSSPAPLQLMSKPQTPTPPHLQNLAAAEFGSLSIRRRVQHRPQRSAVSQVASVTAGGGGGGVGGGSCRSQLLEVRGFATPSPTTVGAVATLGRARSAVVLEELRYRPQQQYLYQYQLQHQQQYQLQQQQRVLSPQPQQYRRMQQQQQPMPQGQSTISDPADCCQQLGRQRAVSQLVFREESFARTLTACRRHYQRRLARRLTEVEMRTLFFNQDALLAASRTALQQIRSAGSAEVDNIGQIYRARLFQLCDDYREYAENLAEAGLPLLERLRATIPSLVADARLPADQFEAVGDEPEDEDDDDDDDDDLQPPPPPLRTCLLRPVSHLSGLARDFSAILACTPTAHYDHLFAEDVQQNLEHCVSLMPQMPPELPPNLAMSLTASGGNSALGASNLPPQSPAAQQRHPTTSPTAHSLVASSSGVSSEQSGVAAATDHQHHAHLLHHQQHQLHQHSQSDVLGGSSGNDLTALQQRLIFPGHVRPFHLPAPGRRLALSGELLWHPTPQQQQQQIMLQSRRVHAVLLTDLLLLTQRRPGDACLLALAEPCRLSGCCQAAFDCPGRLFQLAFSPLTMAGSSTTSTGASGGGVGGLVLLLEAPSCEAKQLWRLCIAQLLLGGIAAC</sequence>
<dbReference type="SMART" id="SM00228">
    <property type="entry name" value="PDZ"/>
    <property type="match status" value="1"/>
</dbReference>
<feature type="compositionally biased region" description="Acidic residues" evidence="1">
    <location>
        <begin position="580"/>
        <end position="596"/>
    </location>
</feature>
<feature type="compositionally biased region" description="Basic residues" evidence="1">
    <location>
        <begin position="724"/>
        <end position="737"/>
    </location>
</feature>
<feature type="compositionally biased region" description="Gly residues" evidence="1">
    <location>
        <begin position="342"/>
        <end position="351"/>
    </location>
</feature>
<proteinExistence type="predicted"/>
<gene>
    <name evidence="4" type="ORF">BOX15_Mlig014424g2</name>
</gene>
<feature type="compositionally biased region" description="Low complexity" evidence="1">
    <location>
        <begin position="699"/>
        <end position="719"/>
    </location>
</feature>
<reference evidence="4 5" key="1">
    <citation type="submission" date="2017-06" db="EMBL/GenBank/DDBJ databases">
        <title>A platform for efficient transgenesis in Macrostomum lignano, a flatworm model organism for stem cell research.</title>
        <authorList>
            <person name="Berezikov E."/>
        </authorList>
    </citation>
    <scope>NUCLEOTIDE SEQUENCE [LARGE SCALE GENOMIC DNA]</scope>
    <source>
        <strain evidence="4">DV1</strain>
        <tissue evidence="4">Whole organism</tissue>
    </source>
</reference>
<feature type="region of interest" description="Disordered" evidence="1">
    <location>
        <begin position="580"/>
        <end position="607"/>
    </location>
</feature>
<dbReference type="InterPro" id="IPR001478">
    <property type="entry name" value="PDZ"/>
</dbReference>
<organism evidence="4 5">
    <name type="scientific">Macrostomum lignano</name>
    <dbReference type="NCBI Taxonomy" id="282301"/>
    <lineage>
        <taxon>Eukaryota</taxon>
        <taxon>Metazoa</taxon>
        <taxon>Spiralia</taxon>
        <taxon>Lophotrochozoa</taxon>
        <taxon>Platyhelminthes</taxon>
        <taxon>Rhabditophora</taxon>
        <taxon>Macrostomorpha</taxon>
        <taxon>Macrostomida</taxon>
        <taxon>Macrostomidae</taxon>
        <taxon>Macrostomum</taxon>
    </lineage>
</organism>
<protein>
    <recommendedName>
        <fullName evidence="6">PDZ domain-containing protein</fullName>
    </recommendedName>
</protein>
<dbReference type="SUPFAM" id="SSF48065">
    <property type="entry name" value="DBL homology domain (DH-domain)"/>
    <property type="match status" value="1"/>
</dbReference>
<feature type="domain" description="PDZ" evidence="3">
    <location>
        <begin position="184"/>
        <end position="262"/>
    </location>
</feature>
<keyword evidence="5" id="KW-1185">Reference proteome</keyword>
<feature type="region of interest" description="Disordered" evidence="1">
    <location>
        <begin position="660"/>
        <end position="749"/>
    </location>
</feature>
<dbReference type="PANTHER" id="PTHR46848">
    <property type="entry name" value="REGULATOR OF G-PROTEIN SIGNALING 3"/>
    <property type="match status" value="1"/>
</dbReference>
<dbReference type="InterPro" id="IPR036034">
    <property type="entry name" value="PDZ_sf"/>
</dbReference>
<dbReference type="SUPFAM" id="SSF50156">
    <property type="entry name" value="PDZ domain-like"/>
    <property type="match status" value="1"/>
</dbReference>
<evidence type="ECO:0008006" key="6">
    <source>
        <dbReference type="Google" id="ProtNLM"/>
    </source>
</evidence>
<evidence type="ECO:0000313" key="4">
    <source>
        <dbReference type="EMBL" id="PAA58859.1"/>
    </source>
</evidence>
<dbReference type="Pfam" id="PF00595">
    <property type="entry name" value="PDZ"/>
    <property type="match status" value="1"/>
</dbReference>
<name>A0A267EDG7_9PLAT</name>
<dbReference type="GO" id="GO:0005634">
    <property type="term" value="C:nucleus"/>
    <property type="evidence" value="ECO:0007669"/>
    <property type="project" value="TreeGrafter"/>
</dbReference>
<dbReference type="InterPro" id="IPR000219">
    <property type="entry name" value="DH_dom"/>
</dbReference>
<feature type="domain" description="DH" evidence="2">
    <location>
        <begin position="454"/>
        <end position="655"/>
    </location>
</feature>
<comment type="caution">
    <text evidence="4">The sequence shown here is derived from an EMBL/GenBank/DDBJ whole genome shotgun (WGS) entry which is preliminary data.</text>
</comment>
<feature type="compositionally biased region" description="Low complexity" evidence="1">
    <location>
        <begin position="332"/>
        <end position="341"/>
    </location>
</feature>
<feature type="region of interest" description="Disordered" evidence="1">
    <location>
        <begin position="270"/>
        <end position="308"/>
    </location>
</feature>
<dbReference type="OrthoDB" id="6093183at2759"/>
<dbReference type="Gene3D" id="1.20.900.10">
    <property type="entry name" value="Dbl homology (DH) domain"/>
    <property type="match status" value="1"/>
</dbReference>